<keyword evidence="3" id="KW-1003">Cell membrane</keyword>
<evidence type="ECO:0000256" key="6">
    <source>
        <dbReference type="ARBA" id="ARBA00023136"/>
    </source>
</evidence>
<dbReference type="InterPro" id="IPR051447">
    <property type="entry name" value="Lipoprotein-release_system"/>
</dbReference>
<dbReference type="InterPro" id="IPR025857">
    <property type="entry name" value="MacB_PCD"/>
</dbReference>
<evidence type="ECO:0000313" key="11">
    <source>
        <dbReference type="Proteomes" id="UP001241656"/>
    </source>
</evidence>
<comment type="similarity">
    <text evidence="2">Belongs to the ABC-4 integral membrane protein family. LolC/E subfamily.</text>
</comment>
<dbReference type="RefSeq" id="WP_282906360.1">
    <property type="nucleotide sequence ID" value="NZ_CP124855.1"/>
</dbReference>
<keyword evidence="11" id="KW-1185">Reference proteome</keyword>
<dbReference type="Proteomes" id="UP001241656">
    <property type="component" value="Chromosome"/>
</dbReference>
<dbReference type="InterPro" id="IPR003838">
    <property type="entry name" value="ABC3_permease_C"/>
</dbReference>
<feature type="transmembrane region" description="Helical" evidence="7">
    <location>
        <begin position="290"/>
        <end position="315"/>
    </location>
</feature>
<keyword evidence="4 7" id="KW-0812">Transmembrane</keyword>
<evidence type="ECO:0000313" key="10">
    <source>
        <dbReference type="EMBL" id="WHF53109.1"/>
    </source>
</evidence>
<dbReference type="PANTHER" id="PTHR30489:SF0">
    <property type="entry name" value="LIPOPROTEIN-RELEASING SYSTEM TRANSMEMBRANE PROTEIN LOLE"/>
    <property type="match status" value="1"/>
</dbReference>
<evidence type="ECO:0000256" key="7">
    <source>
        <dbReference type="SAM" id="Phobius"/>
    </source>
</evidence>
<evidence type="ECO:0000256" key="2">
    <source>
        <dbReference type="ARBA" id="ARBA00005236"/>
    </source>
</evidence>
<evidence type="ECO:0000256" key="4">
    <source>
        <dbReference type="ARBA" id="ARBA00022692"/>
    </source>
</evidence>
<evidence type="ECO:0000256" key="3">
    <source>
        <dbReference type="ARBA" id="ARBA00022475"/>
    </source>
</evidence>
<dbReference type="EMBL" id="CP124855">
    <property type="protein sequence ID" value="WHF53109.1"/>
    <property type="molecule type" value="Genomic_DNA"/>
</dbReference>
<evidence type="ECO:0000259" key="8">
    <source>
        <dbReference type="Pfam" id="PF02687"/>
    </source>
</evidence>
<organism evidence="10 11">
    <name type="scientific">Chryseobacterium gotjawalense</name>
    <dbReference type="NCBI Taxonomy" id="3042315"/>
    <lineage>
        <taxon>Bacteria</taxon>
        <taxon>Pseudomonadati</taxon>
        <taxon>Bacteroidota</taxon>
        <taxon>Flavobacteriia</taxon>
        <taxon>Flavobacteriales</taxon>
        <taxon>Weeksellaceae</taxon>
        <taxon>Chryseobacterium group</taxon>
        <taxon>Chryseobacterium</taxon>
    </lineage>
</organism>
<proteinExistence type="inferred from homology"/>
<dbReference type="Pfam" id="PF02687">
    <property type="entry name" value="FtsX"/>
    <property type="match status" value="1"/>
</dbReference>
<keyword evidence="6 7" id="KW-0472">Membrane</keyword>
<evidence type="ECO:0000256" key="1">
    <source>
        <dbReference type="ARBA" id="ARBA00004651"/>
    </source>
</evidence>
<evidence type="ECO:0000256" key="5">
    <source>
        <dbReference type="ARBA" id="ARBA00022989"/>
    </source>
</evidence>
<feature type="domain" description="MacB-like periplasmic core" evidence="9">
    <location>
        <begin position="2"/>
        <end position="212"/>
    </location>
</feature>
<dbReference type="PANTHER" id="PTHR30489">
    <property type="entry name" value="LIPOPROTEIN-RELEASING SYSTEM TRANSMEMBRANE PROTEIN LOLE"/>
    <property type="match status" value="1"/>
</dbReference>
<accession>A0ABY8RIK8</accession>
<feature type="transmembrane region" description="Helical" evidence="7">
    <location>
        <begin position="351"/>
        <end position="374"/>
    </location>
</feature>
<name>A0ABY8RIK8_9FLAO</name>
<feature type="domain" description="ABC3 transporter permease C-terminal" evidence="8">
    <location>
        <begin position="247"/>
        <end position="378"/>
    </location>
</feature>
<sequence length="384" mass="42756">MASIFFAVVLSIITSSLQQGIFDNLVKNVVSFYSGYIQVHQKGYWDEQIIDNSFAVSADMEKKIKEDDNVTDVTPRLESFALISSLDVTKGCMVMGIDPEKENRITRLKEKVIKGSYLEDSARSVLLAEGLAQRLKVSVGDTITIIGQGYHGSTAAGKYPVKGVLRFGSPQLNDQMVMMPLQRAQELYGATGLATGYILSLKKTPDMDETAAFVQAKLGTQYEVMTWEEIMPDIKQHIRSDTNNMKVISGILYLLIFFGIFGTLSMMMIERRFEMGMLVAIGMKKGKLALLLLYESILIVLTGCILGILASIPVVHYLNRNPIRMGGETAKAFERFGFEPVFPTSTDPVNFFNQGMIVFVIGLLLSFYPIYKVIVLNPLTAMKR</sequence>
<feature type="transmembrane region" description="Helical" evidence="7">
    <location>
        <begin position="247"/>
        <end position="269"/>
    </location>
</feature>
<comment type="subcellular location">
    <subcellularLocation>
        <location evidence="1">Cell membrane</location>
        <topology evidence="1">Multi-pass membrane protein</topology>
    </subcellularLocation>
</comment>
<keyword evidence="5 7" id="KW-1133">Transmembrane helix</keyword>
<reference evidence="10 11" key="1">
    <citation type="submission" date="2023-05" db="EMBL/GenBank/DDBJ databases">
        <title>Genomic insight into Chryseobacterium sp. wdc7 isolated forest soil (Gotjawal).</title>
        <authorList>
            <person name="Park S.-J."/>
        </authorList>
    </citation>
    <scope>NUCLEOTIDE SEQUENCE [LARGE SCALE GENOMIC DNA]</scope>
    <source>
        <strain evidence="11">wdc7</strain>
    </source>
</reference>
<dbReference type="Pfam" id="PF12704">
    <property type="entry name" value="MacB_PCD"/>
    <property type="match status" value="1"/>
</dbReference>
<protein>
    <submittedName>
        <fullName evidence="10">FtsX-like permease family protein</fullName>
    </submittedName>
</protein>
<evidence type="ECO:0000259" key="9">
    <source>
        <dbReference type="Pfam" id="PF12704"/>
    </source>
</evidence>
<gene>
    <name evidence="10" type="ORF">QGN23_04245</name>
</gene>